<keyword evidence="4" id="KW-0963">Cytoplasm</keyword>
<organism evidence="14 15">
    <name type="scientific">Kwoniella newhampshirensis</name>
    <dbReference type="NCBI Taxonomy" id="1651941"/>
    <lineage>
        <taxon>Eukaryota</taxon>
        <taxon>Fungi</taxon>
        <taxon>Dikarya</taxon>
        <taxon>Basidiomycota</taxon>
        <taxon>Agaricomycotina</taxon>
        <taxon>Tremellomycetes</taxon>
        <taxon>Tremellales</taxon>
        <taxon>Cryptococcaceae</taxon>
        <taxon>Kwoniella</taxon>
    </lineage>
</organism>
<keyword evidence="5 14" id="KW-0436">Ligase</keyword>
<dbReference type="CDD" id="cd00776">
    <property type="entry name" value="AsxRS_core"/>
    <property type="match status" value="1"/>
</dbReference>
<dbReference type="GO" id="GO:0006421">
    <property type="term" value="P:asparaginyl-tRNA aminoacylation"/>
    <property type="evidence" value="ECO:0007669"/>
    <property type="project" value="InterPro"/>
</dbReference>
<dbReference type="NCBIfam" id="TIGR00457">
    <property type="entry name" value="asnS"/>
    <property type="match status" value="1"/>
</dbReference>
<evidence type="ECO:0000313" key="14">
    <source>
        <dbReference type="EMBL" id="KAK8849495.1"/>
    </source>
</evidence>
<dbReference type="Gene3D" id="3.30.930.10">
    <property type="entry name" value="Bira Bifunctional Protein, Domain 2"/>
    <property type="match status" value="1"/>
</dbReference>
<dbReference type="GeneID" id="92182087"/>
<sequence length="605" mass="67375">MSNASQPTIVEQAQDAASKLATAVQDTLSLGTSSEDAAKSGLPVIYVDEKAGSDSTGTGAELAPFATPLAAYQSLRPTPASDATPSALATFLVRKPDSVERNEWVEISASAKKKLVKSIGGWRKSEVKLAAEGERLEKERKAQEEKDALRREEAKSVVLVDDPSKEAKKTKIYAVPELIGSRVRIQGWVHRFRPQKTNYFLVVRDGTAMLQCILTGDCIKTLDALDLTTESTVEVVGTIEKVKEGQTAPGGVELLVDYWKIIGRAPGGSEAFEGRLQPDTDASIRADLRHLELRGEIATSVMRVRALLLRAFRDRFHARRITEVTPPCMVQTSVEGGSTLFEFDYYGAPAYLTQSSQLYLETVLPSLGDVYCIQESFRAEKSLTRRHLSEYTHLEAELVFIQFKDLLDHLESMICEVVDVLLADPVASEIIKTLNPDFVPPQRPFMRLDYRDAVKYLNEHGITKEDGTDHVIGDDIAEAAERKMTDQIGRPIMLIHFPKLLKAFYMQPLASAPDFTESVDVLMPGVGEVVGGSMRITDYDTLMAAYKREGIPSEPYYWFTDQRKYGTTEHGGYGLGVERFLAWLLKRYTVRECSLYPRWMGRATP</sequence>
<dbReference type="Gene3D" id="3.30.1910.20">
    <property type="entry name" value="asparaginyl-tRNA synthetase, N-terminal domain"/>
    <property type="match status" value="1"/>
</dbReference>
<keyword evidence="12" id="KW-0175">Coiled coil</keyword>
<evidence type="ECO:0000256" key="2">
    <source>
        <dbReference type="ARBA" id="ARBA00008226"/>
    </source>
</evidence>
<dbReference type="GO" id="GO:0003676">
    <property type="term" value="F:nucleic acid binding"/>
    <property type="evidence" value="ECO:0007669"/>
    <property type="project" value="InterPro"/>
</dbReference>
<evidence type="ECO:0000256" key="6">
    <source>
        <dbReference type="ARBA" id="ARBA00022741"/>
    </source>
</evidence>
<comment type="subcellular location">
    <subcellularLocation>
        <location evidence="1">Cytoplasm</location>
    </subcellularLocation>
</comment>
<keyword evidence="15" id="KW-1185">Reference proteome</keyword>
<dbReference type="InterPro" id="IPR004522">
    <property type="entry name" value="Asn-tRNA-ligase"/>
</dbReference>
<comment type="similarity">
    <text evidence="2">Belongs to the class-II aminoacyl-tRNA synthetase family.</text>
</comment>
<comment type="catalytic activity">
    <reaction evidence="11">
        <text>tRNA(Asn) + L-asparagine + ATP = L-asparaginyl-tRNA(Asn) + AMP + diphosphate + H(+)</text>
        <dbReference type="Rhea" id="RHEA:11180"/>
        <dbReference type="Rhea" id="RHEA-COMP:9659"/>
        <dbReference type="Rhea" id="RHEA-COMP:9674"/>
        <dbReference type="ChEBI" id="CHEBI:15378"/>
        <dbReference type="ChEBI" id="CHEBI:30616"/>
        <dbReference type="ChEBI" id="CHEBI:33019"/>
        <dbReference type="ChEBI" id="CHEBI:58048"/>
        <dbReference type="ChEBI" id="CHEBI:78442"/>
        <dbReference type="ChEBI" id="CHEBI:78515"/>
        <dbReference type="ChEBI" id="CHEBI:456215"/>
        <dbReference type="EC" id="6.1.1.22"/>
    </reaction>
</comment>
<dbReference type="KEGG" id="kne:92182087"/>
<keyword evidence="9" id="KW-0030">Aminoacyl-tRNA synthetase</keyword>
<dbReference type="GO" id="GO:0005524">
    <property type="term" value="F:ATP binding"/>
    <property type="evidence" value="ECO:0007669"/>
    <property type="project" value="UniProtKB-KW"/>
</dbReference>
<dbReference type="GO" id="GO:0005737">
    <property type="term" value="C:cytoplasm"/>
    <property type="evidence" value="ECO:0007669"/>
    <property type="project" value="UniProtKB-SubCell"/>
</dbReference>
<dbReference type="Pfam" id="PF00152">
    <property type="entry name" value="tRNA-synt_2"/>
    <property type="match status" value="1"/>
</dbReference>
<evidence type="ECO:0000259" key="13">
    <source>
        <dbReference type="PROSITE" id="PS50862"/>
    </source>
</evidence>
<dbReference type="InterPro" id="IPR045864">
    <property type="entry name" value="aa-tRNA-synth_II/BPL/LPL"/>
</dbReference>
<evidence type="ECO:0000256" key="11">
    <source>
        <dbReference type="ARBA" id="ARBA00047844"/>
    </source>
</evidence>
<dbReference type="SUPFAM" id="SSF50249">
    <property type="entry name" value="Nucleic acid-binding proteins"/>
    <property type="match status" value="1"/>
</dbReference>
<evidence type="ECO:0000256" key="3">
    <source>
        <dbReference type="ARBA" id="ARBA00012816"/>
    </source>
</evidence>
<feature type="coiled-coil region" evidence="12">
    <location>
        <begin position="126"/>
        <end position="155"/>
    </location>
</feature>
<dbReference type="GO" id="GO:0004816">
    <property type="term" value="F:asparagine-tRNA ligase activity"/>
    <property type="evidence" value="ECO:0007669"/>
    <property type="project" value="UniProtKB-EC"/>
</dbReference>
<dbReference type="InterPro" id="IPR004365">
    <property type="entry name" value="NA-bd_OB_tRNA"/>
</dbReference>
<name>A0AAW0YWR9_9TREE</name>
<dbReference type="Pfam" id="PF20917">
    <property type="entry name" value="AsnRS_N"/>
    <property type="match status" value="1"/>
</dbReference>
<evidence type="ECO:0000256" key="1">
    <source>
        <dbReference type="ARBA" id="ARBA00004496"/>
    </source>
</evidence>
<dbReference type="PANTHER" id="PTHR22594">
    <property type="entry name" value="ASPARTYL/LYSYL-TRNA SYNTHETASE"/>
    <property type="match status" value="1"/>
</dbReference>
<dbReference type="Proteomes" id="UP001388673">
    <property type="component" value="Unassembled WGS sequence"/>
</dbReference>
<dbReference type="Pfam" id="PF01336">
    <property type="entry name" value="tRNA_anti-codon"/>
    <property type="match status" value="1"/>
</dbReference>
<dbReference type="AlphaFoldDB" id="A0AAW0YWR9"/>
<dbReference type="PRINTS" id="PR01042">
    <property type="entry name" value="TRNASYNTHASP"/>
</dbReference>
<keyword evidence="7" id="KW-0067">ATP-binding</keyword>
<dbReference type="RefSeq" id="XP_066801383.1">
    <property type="nucleotide sequence ID" value="XM_066947924.1"/>
</dbReference>
<keyword evidence="6" id="KW-0547">Nucleotide-binding</keyword>
<dbReference type="EC" id="6.1.1.22" evidence="3"/>
<dbReference type="SUPFAM" id="SSF55681">
    <property type="entry name" value="Class II aaRS and biotin synthetases"/>
    <property type="match status" value="1"/>
</dbReference>
<evidence type="ECO:0000313" key="15">
    <source>
        <dbReference type="Proteomes" id="UP001388673"/>
    </source>
</evidence>
<dbReference type="InterPro" id="IPR004364">
    <property type="entry name" value="Aa-tRNA-synt_II"/>
</dbReference>
<evidence type="ECO:0000256" key="7">
    <source>
        <dbReference type="ARBA" id="ARBA00022840"/>
    </source>
</evidence>
<dbReference type="PANTHER" id="PTHR22594:SF16">
    <property type="entry name" value="ASPARAGINE--TRNA LIGASE, CYTOPLASMIC"/>
    <property type="match status" value="1"/>
</dbReference>
<keyword evidence="8" id="KW-0648">Protein biosynthesis</keyword>
<dbReference type="InterPro" id="IPR002312">
    <property type="entry name" value="Asp/Asn-tRNA-synth_IIb"/>
</dbReference>
<dbReference type="PROSITE" id="PS50862">
    <property type="entry name" value="AA_TRNA_LIGASE_II"/>
    <property type="match status" value="1"/>
</dbReference>
<evidence type="ECO:0000256" key="5">
    <source>
        <dbReference type="ARBA" id="ARBA00022598"/>
    </source>
</evidence>
<dbReference type="InterPro" id="IPR012340">
    <property type="entry name" value="NA-bd_OB-fold"/>
</dbReference>
<dbReference type="Gene3D" id="2.40.50.140">
    <property type="entry name" value="Nucleic acid-binding proteins"/>
    <property type="match status" value="1"/>
</dbReference>
<dbReference type="CDD" id="cd04323">
    <property type="entry name" value="AsnRS_cyto_like_N"/>
    <property type="match status" value="1"/>
</dbReference>
<dbReference type="InterPro" id="IPR006195">
    <property type="entry name" value="aa-tRNA-synth_II"/>
</dbReference>
<reference evidence="14 15" key="1">
    <citation type="journal article" date="2024" name="bioRxiv">
        <title>Comparative genomics of Cryptococcus and Kwoniella reveals pathogenesis evolution and contrasting karyotype dynamics via intercentromeric recombination or chromosome fusion.</title>
        <authorList>
            <person name="Coelho M.A."/>
            <person name="David-Palma M."/>
            <person name="Shea T."/>
            <person name="Bowers K."/>
            <person name="McGinley-Smith S."/>
            <person name="Mohammad A.W."/>
            <person name="Gnirke A."/>
            <person name="Yurkov A.M."/>
            <person name="Nowrousian M."/>
            <person name="Sun S."/>
            <person name="Cuomo C.A."/>
            <person name="Heitman J."/>
        </authorList>
    </citation>
    <scope>NUCLEOTIDE SEQUENCE [LARGE SCALE GENOMIC DNA]</scope>
    <source>
        <strain evidence="14 15">CBS 13917</strain>
    </source>
</reference>
<evidence type="ECO:0000256" key="4">
    <source>
        <dbReference type="ARBA" id="ARBA00022490"/>
    </source>
</evidence>
<gene>
    <name evidence="14" type="ORF">IAR55_004829</name>
</gene>
<evidence type="ECO:0000256" key="12">
    <source>
        <dbReference type="SAM" id="Coils"/>
    </source>
</evidence>
<protein>
    <recommendedName>
        <fullName evidence="3">asparagine--tRNA ligase</fullName>
        <ecNumber evidence="3">6.1.1.22</ecNumber>
    </recommendedName>
    <alternativeName>
        <fullName evidence="10">Asparaginyl-tRNA synthetase</fullName>
    </alternativeName>
</protein>
<accession>A0AAW0YWR9</accession>
<feature type="domain" description="Aminoacyl-transfer RNA synthetases class-II family profile" evidence="13">
    <location>
        <begin position="302"/>
        <end position="597"/>
    </location>
</feature>
<comment type="caution">
    <text evidence="14">The sequence shown here is derived from an EMBL/GenBank/DDBJ whole genome shotgun (WGS) entry which is preliminary data.</text>
</comment>
<evidence type="ECO:0000256" key="9">
    <source>
        <dbReference type="ARBA" id="ARBA00023146"/>
    </source>
</evidence>
<dbReference type="EMBL" id="JBCAWK010000009">
    <property type="protein sequence ID" value="KAK8849495.1"/>
    <property type="molecule type" value="Genomic_DNA"/>
</dbReference>
<evidence type="ECO:0000256" key="10">
    <source>
        <dbReference type="ARBA" id="ARBA00029886"/>
    </source>
</evidence>
<dbReference type="InterPro" id="IPR048952">
    <property type="entry name" value="AsnRS_N"/>
</dbReference>
<evidence type="ECO:0000256" key="8">
    <source>
        <dbReference type="ARBA" id="ARBA00022917"/>
    </source>
</evidence>
<proteinExistence type="inferred from homology"/>